<dbReference type="InterPro" id="IPR043216">
    <property type="entry name" value="PAP-like"/>
</dbReference>
<dbReference type="SMR" id="A2EZR4"/>
<dbReference type="GO" id="GO:0008195">
    <property type="term" value="F:phosphatidate phosphatase activity"/>
    <property type="evidence" value="ECO:0000318"/>
    <property type="project" value="GO_Central"/>
</dbReference>
<comment type="subcellular location">
    <subcellularLocation>
        <location evidence="1">Membrane</location>
        <topology evidence="1">Multi-pass membrane protein</topology>
    </subcellularLocation>
</comment>
<dbReference type="KEGG" id="tva:4759664"/>
<dbReference type="CDD" id="cd01610">
    <property type="entry name" value="PAP2_like"/>
    <property type="match status" value="1"/>
</dbReference>
<dbReference type="RefSeq" id="XP_001314383.1">
    <property type="nucleotide sequence ID" value="XM_001314364.1"/>
</dbReference>
<dbReference type="GO" id="GO:0016020">
    <property type="term" value="C:membrane"/>
    <property type="evidence" value="ECO:0000318"/>
    <property type="project" value="GO_Central"/>
</dbReference>
<evidence type="ECO:0000256" key="5">
    <source>
        <dbReference type="ARBA" id="ARBA00023136"/>
    </source>
</evidence>
<name>A2EZR4_TRIV3</name>
<sequence length="246" mass="27717">MGFLLYIRKFCILDIITVIGLLVAGYCIEYAPLKSQNYPWAYSFIDQKTKLGIFSYGYLCIFTYGIGSALIILLTLIFQSYSYILKNITSYLFSISFSCFVTSIIKKIVQRPMPDTEQICTVASVDVCSFYLTGHDLIAQFTSFPSRSACEAAASGIFLTNVLIDYWKSDSMFSALFKVIPIVWSLIVGAVEIVCRRAYPDDVLAGLLLGSLVAYFSYKNLKLQGILSPERKEESQSSIIPRYMYL</sequence>
<keyword evidence="9" id="KW-1185">Reference proteome</keyword>
<dbReference type="EMBL" id="DS113555">
    <property type="protein sequence ID" value="EAY01836.1"/>
    <property type="molecule type" value="Genomic_DNA"/>
</dbReference>
<dbReference type="InterPro" id="IPR036938">
    <property type="entry name" value="PAP2/HPO_sf"/>
</dbReference>
<protein>
    <submittedName>
        <fullName evidence="8">PAP2 superfamily protein</fullName>
    </submittedName>
</protein>
<accession>A2EZR4</accession>
<dbReference type="PANTHER" id="PTHR10165:SF35">
    <property type="entry name" value="RE23632P"/>
    <property type="match status" value="1"/>
</dbReference>
<keyword evidence="4 6" id="KW-1133">Transmembrane helix</keyword>
<dbReference type="InParanoid" id="A2EZR4"/>
<dbReference type="InterPro" id="IPR000326">
    <property type="entry name" value="PAP2/HPO"/>
</dbReference>
<organism evidence="8 9">
    <name type="scientific">Trichomonas vaginalis (strain ATCC PRA-98 / G3)</name>
    <dbReference type="NCBI Taxonomy" id="412133"/>
    <lineage>
        <taxon>Eukaryota</taxon>
        <taxon>Metamonada</taxon>
        <taxon>Parabasalia</taxon>
        <taxon>Trichomonadida</taxon>
        <taxon>Trichomonadidae</taxon>
        <taxon>Trichomonas</taxon>
    </lineage>
</organism>
<keyword evidence="3 6" id="KW-0812">Transmembrane</keyword>
<reference evidence="8" key="2">
    <citation type="journal article" date="2007" name="Science">
        <title>Draft genome sequence of the sexually transmitted pathogen Trichomonas vaginalis.</title>
        <authorList>
            <person name="Carlton J.M."/>
            <person name="Hirt R.P."/>
            <person name="Silva J.C."/>
            <person name="Delcher A.L."/>
            <person name="Schatz M."/>
            <person name="Zhao Q."/>
            <person name="Wortman J.R."/>
            <person name="Bidwell S.L."/>
            <person name="Alsmark U.C.M."/>
            <person name="Besteiro S."/>
            <person name="Sicheritz-Ponten T."/>
            <person name="Noel C.J."/>
            <person name="Dacks J.B."/>
            <person name="Foster P.G."/>
            <person name="Simillion C."/>
            <person name="Van de Peer Y."/>
            <person name="Miranda-Saavedra D."/>
            <person name="Barton G.J."/>
            <person name="Westrop G.D."/>
            <person name="Mueller S."/>
            <person name="Dessi D."/>
            <person name="Fiori P.L."/>
            <person name="Ren Q."/>
            <person name="Paulsen I."/>
            <person name="Zhang H."/>
            <person name="Bastida-Corcuera F.D."/>
            <person name="Simoes-Barbosa A."/>
            <person name="Brown M.T."/>
            <person name="Hayes R.D."/>
            <person name="Mukherjee M."/>
            <person name="Okumura C.Y."/>
            <person name="Schneider R."/>
            <person name="Smith A.J."/>
            <person name="Vanacova S."/>
            <person name="Villalvazo M."/>
            <person name="Haas B.J."/>
            <person name="Pertea M."/>
            <person name="Feldblyum T.V."/>
            <person name="Utterback T.R."/>
            <person name="Shu C.L."/>
            <person name="Osoegawa K."/>
            <person name="de Jong P.J."/>
            <person name="Hrdy I."/>
            <person name="Horvathova L."/>
            <person name="Zubacova Z."/>
            <person name="Dolezal P."/>
            <person name="Malik S.B."/>
            <person name="Logsdon J.M. Jr."/>
            <person name="Henze K."/>
            <person name="Gupta A."/>
            <person name="Wang C.C."/>
            <person name="Dunne R.L."/>
            <person name="Upcroft J.A."/>
            <person name="Upcroft P."/>
            <person name="White O."/>
            <person name="Salzberg S.L."/>
            <person name="Tang P."/>
            <person name="Chiu C.-H."/>
            <person name="Lee Y.-S."/>
            <person name="Embley T.M."/>
            <person name="Coombs G.H."/>
            <person name="Mottram J.C."/>
            <person name="Tachezy J."/>
            <person name="Fraser-Liggett C.M."/>
            <person name="Johnson P.J."/>
        </authorList>
    </citation>
    <scope>NUCLEOTIDE SEQUENCE [LARGE SCALE GENOMIC DNA]</scope>
    <source>
        <strain evidence="8">G3</strain>
    </source>
</reference>
<dbReference type="PANTHER" id="PTHR10165">
    <property type="entry name" value="LIPID PHOSPHATE PHOSPHATASE"/>
    <property type="match status" value="1"/>
</dbReference>
<dbReference type="SUPFAM" id="SSF48317">
    <property type="entry name" value="Acid phosphatase/Vanadium-dependent haloperoxidase"/>
    <property type="match status" value="1"/>
</dbReference>
<feature type="transmembrane region" description="Helical" evidence="6">
    <location>
        <begin position="175"/>
        <end position="195"/>
    </location>
</feature>
<evidence type="ECO:0000256" key="2">
    <source>
        <dbReference type="ARBA" id="ARBA00008816"/>
    </source>
</evidence>
<evidence type="ECO:0000256" key="1">
    <source>
        <dbReference type="ARBA" id="ARBA00004141"/>
    </source>
</evidence>
<feature type="transmembrane region" description="Helical" evidence="6">
    <location>
        <begin position="12"/>
        <end position="33"/>
    </location>
</feature>
<dbReference type="VEuPathDB" id="TrichDB:TVAG_002910"/>
<keyword evidence="5 6" id="KW-0472">Membrane</keyword>
<dbReference type="OrthoDB" id="10030083at2759"/>
<evidence type="ECO:0000256" key="6">
    <source>
        <dbReference type="SAM" id="Phobius"/>
    </source>
</evidence>
<dbReference type="GO" id="GO:0046839">
    <property type="term" value="P:phospholipid dephosphorylation"/>
    <property type="evidence" value="ECO:0000318"/>
    <property type="project" value="GO_Central"/>
</dbReference>
<feature type="transmembrane region" description="Helical" evidence="6">
    <location>
        <begin position="90"/>
        <end position="109"/>
    </location>
</feature>
<dbReference type="Pfam" id="PF01569">
    <property type="entry name" value="PAP2"/>
    <property type="match status" value="1"/>
</dbReference>
<evidence type="ECO:0000256" key="3">
    <source>
        <dbReference type="ARBA" id="ARBA00022692"/>
    </source>
</evidence>
<gene>
    <name evidence="8" type="ORF">TVAG_002910</name>
</gene>
<evidence type="ECO:0000259" key="7">
    <source>
        <dbReference type="SMART" id="SM00014"/>
    </source>
</evidence>
<dbReference type="Gene3D" id="1.20.144.10">
    <property type="entry name" value="Phosphatidic acid phosphatase type 2/haloperoxidase"/>
    <property type="match status" value="1"/>
</dbReference>
<proteinExistence type="inferred from homology"/>
<feature type="domain" description="Phosphatidic acid phosphatase type 2/haloperoxidase" evidence="7">
    <location>
        <begin position="88"/>
        <end position="218"/>
    </location>
</feature>
<dbReference type="AlphaFoldDB" id="A2EZR4"/>
<dbReference type="SMART" id="SM00014">
    <property type="entry name" value="acidPPc"/>
    <property type="match status" value="1"/>
</dbReference>
<reference evidence="8" key="1">
    <citation type="submission" date="2006-10" db="EMBL/GenBank/DDBJ databases">
        <authorList>
            <person name="Amadeo P."/>
            <person name="Zhao Q."/>
            <person name="Wortman J."/>
            <person name="Fraser-Liggett C."/>
            <person name="Carlton J."/>
        </authorList>
    </citation>
    <scope>NUCLEOTIDE SEQUENCE</scope>
    <source>
        <strain evidence="8">G3</strain>
    </source>
</reference>
<dbReference type="VEuPathDB" id="TrichDB:TVAGG3_0816380"/>
<comment type="similarity">
    <text evidence="2">Belongs to the PA-phosphatase related phosphoesterase family.</text>
</comment>
<dbReference type="Proteomes" id="UP000001542">
    <property type="component" value="Unassembled WGS sequence"/>
</dbReference>
<evidence type="ECO:0000313" key="9">
    <source>
        <dbReference type="Proteomes" id="UP000001542"/>
    </source>
</evidence>
<evidence type="ECO:0000256" key="4">
    <source>
        <dbReference type="ARBA" id="ARBA00022989"/>
    </source>
</evidence>
<dbReference type="GO" id="GO:0006644">
    <property type="term" value="P:phospholipid metabolic process"/>
    <property type="evidence" value="ECO:0000318"/>
    <property type="project" value="GO_Central"/>
</dbReference>
<evidence type="ECO:0000313" key="8">
    <source>
        <dbReference type="EMBL" id="EAY01836.1"/>
    </source>
</evidence>
<feature type="transmembrane region" description="Helical" evidence="6">
    <location>
        <begin position="53"/>
        <end position="78"/>
    </location>
</feature>